<name>A0ABZ0IU53_9BACT</name>
<evidence type="ECO:0000313" key="1">
    <source>
        <dbReference type="EMBL" id="WOK08563.1"/>
    </source>
</evidence>
<organism evidence="1 2">
    <name type="scientific">Imperialibacter roseus</name>
    <dbReference type="NCBI Taxonomy" id="1324217"/>
    <lineage>
        <taxon>Bacteria</taxon>
        <taxon>Pseudomonadati</taxon>
        <taxon>Bacteroidota</taxon>
        <taxon>Cytophagia</taxon>
        <taxon>Cytophagales</taxon>
        <taxon>Flammeovirgaceae</taxon>
        <taxon>Imperialibacter</taxon>
    </lineage>
</organism>
<proteinExistence type="predicted"/>
<dbReference type="Proteomes" id="UP001302349">
    <property type="component" value="Chromosome"/>
</dbReference>
<protein>
    <submittedName>
        <fullName evidence="1">Uncharacterized protein</fullName>
    </submittedName>
</protein>
<sequence>MKKPGNSCHHQGDVSLVPRHRLHLHFVSVDKHDVDVVREDVLLNEFFYLHFVSVGTYEAVCVRRQSPYSNTPAQEPSPLSHCNAAPTNISHKIVTWLAGTLTTINNEFYY</sequence>
<accession>A0ABZ0IU53</accession>
<dbReference type="EMBL" id="CP136051">
    <property type="protein sequence ID" value="WOK08563.1"/>
    <property type="molecule type" value="Genomic_DNA"/>
</dbReference>
<evidence type="ECO:0000313" key="2">
    <source>
        <dbReference type="Proteomes" id="UP001302349"/>
    </source>
</evidence>
<gene>
    <name evidence="1" type="ORF">RT717_07935</name>
</gene>
<dbReference type="RefSeq" id="WP_317491200.1">
    <property type="nucleotide sequence ID" value="NZ_CP136051.1"/>
</dbReference>
<reference evidence="1 2" key="1">
    <citation type="journal article" date="2023" name="Microbiol. Resour. Announc.">
        <title>Complete Genome Sequence of Imperialibacter roseus strain P4T.</title>
        <authorList>
            <person name="Tizabi D.R."/>
            <person name="Bachvaroff T."/>
            <person name="Hill R.T."/>
        </authorList>
    </citation>
    <scope>NUCLEOTIDE SEQUENCE [LARGE SCALE GENOMIC DNA]</scope>
    <source>
        <strain evidence="1 2">P4T</strain>
    </source>
</reference>
<keyword evidence="2" id="KW-1185">Reference proteome</keyword>